<dbReference type="EMBL" id="CACRXK020005802">
    <property type="protein sequence ID" value="CAB4007453.1"/>
    <property type="molecule type" value="Genomic_DNA"/>
</dbReference>
<comment type="caution">
    <text evidence="3">The sequence shown here is derived from an EMBL/GenBank/DDBJ whole genome shotgun (WGS) entry which is preliminary data.</text>
</comment>
<evidence type="ECO:0000259" key="1">
    <source>
        <dbReference type="Pfam" id="PF12017"/>
    </source>
</evidence>
<dbReference type="Pfam" id="PF12017">
    <property type="entry name" value="Tnp_P_element"/>
    <property type="match status" value="1"/>
</dbReference>
<dbReference type="OrthoDB" id="8190203at2759"/>
<keyword evidence="4" id="KW-1185">Reference proteome</keyword>
<feature type="domain" description="Transposable element P transposase-like RNase H" evidence="2">
    <location>
        <begin position="58"/>
        <end position="189"/>
    </location>
</feature>
<dbReference type="InterPro" id="IPR048365">
    <property type="entry name" value="TNP-like_RNaseH_N"/>
</dbReference>
<dbReference type="AlphaFoldDB" id="A0A7D9II32"/>
<evidence type="ECO:0000313" key="4">
    <source>
        <dbReference type="Proteomes" id="UP001152795"/>
    </source>
</evidence>
<organism evidence="3 4">
    <name type="scientific">Paramuricea clavata</name>
    <name type="common">Red gorgonian</name>
    <name type="synonym">Violescent sea-whip</name>
    <dbReference type="NCBI Taxonomy" id="317549"/>
    <lineage>
        <taxon>Eukaryota</taxon>
        <taxon>Metazoa</taxon>
        <taxon>Cnidaria</taxon>
        <taxon>Anthozoa</taxon>
        <taxon>Octocorallia</taxon>
        <taxon>Malacalcyonacea</taxon>
        <taxon>Plexauridae</taxon>
        <taxon>Paramuricea</taxon>
    </lineage>
</organism>
<name>A0A7D9II32_PARCT</name>
<evidence type="ECO:0000259" key="2">
    <source>
        <dbReference type="Pfam" id="PF21787"/>
    </source>
</evidence>
<protein>
    <submittedName>
        <fullName evidence="3">Transposable element P transposase</fullName>
    </submittedName>
</protein>
<dbReference type="Pfam" id="PF21787">
    <property type="entry name" value="TNP-like_RNaseH_N"/>
    <property type="match status" value="1"/>
</dbReference>
<feature type="domain" description="THAP9-like helix-turn-helix" evidence="1">
    <location>
        <begin position="7"/>
        <end position="50"/>
    </location>
</feature>
<sequence length="216" mass="24224">MDLNQKKNTGKLYSPEMKAFALSLYYISGKAYKLLSKFFKLQSKSSLMKWVAAFPTAPELTPAAKEALARKVKIMSESSNLCTITMDEMALKADLLYDPGKDQVIGVEGVFFWRSSLIATSALVFMARGINENWKQPLGYLLVHESCLSDKIKATLLDMIDEITSIGLHVATVVSDLGSNFQKMIKSLGVTPTQPWFWHKGRMIFYLFDAPHIIKA</sequence>
<evidence type="ECO:0000313" key="3">
    <source>
        <dbReference type="EMBL" id="CAB4007453.1"/>
    </source>
</evidence>
<reference evidence="3" key="1">
    <citation type="submission" date="2020-04" db="EMBL/GenBank/DDBJ databases">
        <authorList>
            <person name="Alioto T."/>
            <person name="Alioto T."/>
            <person name="Gomez Garrido J."/>
        </authorList>
    </citation>
    <scope>NUCLEOTIDE SEQUENCE</scope>
    <source>
        <strain evidence="3">A484AB</strain>
    </source>
</reference>
<proteinExistence type="predicted"/>
<dbReference type="InterPro" id="IPR021896">
    <property type="entry name" value="THAP9-like_HTH"/>
</dbReference>
<accession>A0A7D9II32</accession>
<dbReference type="Proteomes" id="UP001152795">
    <property type="component" value="Unassembled WGS sequence"/>
</dbReference>
<gene>
    <name evidence="3" type="ORF">PACLA_8A077761</name>
</gene>